<comment type="caution">
    <text evidence="6">The sequence shown here is derived from an EMBL/GenBank/DDBJ whole genome shotgun (WGS) entry which is preliminary data.</text>
</comment>
<dbReference type="Proteomes" id="UP000031671">
    <property type="component" value="Unassembled WGS sequence"/>
</dbReference>
<feature type="chain" id="PRO_5002139401" evidence="5">
    <location>
        <begin position="25"/>
        <end position="366"/>
    </location>
</feature>
<name>A0A0B8NSC6_9VIBR</name>
<dbReference type="Gene3D" id="3.40.190.10">
    <property type="entry name" value="Periplasmic binding protein-like II"/>
    <property type="match status" value="2"/>
</dbReference>
<evidence type="ECO:0000256" key="1">
    <source>
        <dbReference type="ARBA" id="ARBA00004418"/>
    </source>
</evidence>
<dbReference type="SUPFAM" id="SSF53850">
    <property type="entry name" value="Periplasmic binding protein-like II"/>
    <property type="match status" value="1"/>
</dbReference>
<reference evidence="6 7" key="1">
    <citation type="submission" date="2015-01" db="EMBL/GenBank/DDBJ databases">
        <title>Vibrio sp. C1 JCM 19231 whole genome shotgun sequence.</title>
        <authorList>
            <person name="Sawabe T."/>
            <person name="Meirelles P."/>
            <person name="Feng G."/>
            <person name="Sayaka M."/>
            <person name="Hattori M."/>
            <person name="Ohkuma M."/>
        </authorList>
    </citation>
    <scope>NUCLEOTIDE SEQUENCE [LARGE SCALE GENOMIC DNA]</scope>
    <source>
        <strain evidence="7">JCM 19231</strain>
    </source>
</reference>
<dbReference type="InterPro" id="IPR001188">
    <property type="entry name" value="Sperm_putr-bd"/>
</dbReference>
<keyword evidence="7" id="KW-1185">Reference proteome</keyword>
<dbReference type="EMBL" id="BBRZ01000037">
    <property type="protein sequence ID" value="GAM56806.1"/>
    <property type="molecule type" value="Genomic_DNA"/>
</dbReference>
<keyword evidence="4" id="KW-0574">Periplasm</keyword>
<evidence type="ECO:0000256" key="3">
    <source>
        <dbReference type="ARBA" id="ARBA00022729"/>
    </source>
</evidence>
<dbReference type="RefSeq" id="WP_261835570.1">
    <property type="nucleotide sequence ID" value="NZ_AP024881.1"/>
</dbReference>
<dbReference type="PANTHER" id="PTHR30222">
    <property type="entry name" value="SPERMIDINE/PUTRESCINE-BINDING PERIPLASMIC PROTEIN"/>
    <property type="match status" value="1"/>
</dbReference>
<dbReference type="GO" id="GO:0042597">
    <property type="term" value="C:periplasmic space"/>
    <property type="evidence" value="ECO:0007669"/>
    <property type="project" value="UniProtKB-SubCell"/>
</dbReference>
<keyword evidence="2" id="KW-0813">Transport</keyword>
<dbReference type="PANTHER" id="PTHR30222:SF17">
    <property type="entry name" value="SPERMIDINE_PUTRESCINE-BINDING PERIPLASMIC PROTEIN"/>
    <property type="match status" value="1"/>
</dbReference>
<reference evidence="6 7" key="2">
    <citation type="submission" date="2015-01" db="EMBL/GenBank/DDBJ databases">
        <authorList>
            <consortium name="NBRP consortium"/>
            <person name="Sawabe T."/>
            <person name="Meirelles P."/>
            <person name="Feng G."/>
            <person name="Sayaka M."/>
            <person name="Hattori M."/>
            <person name="Ohkuma M."/>
        </authorList>
    </citation>
    <scope>NUCLEOTIDE SEQUENCE [LARGE SCALE GENOMIC DNA]</scope>
    <source>
        <strain evidence="7">JCM 19231</strain>
    </source>
</reference>
<dbReference type="PRINTS" id="PR00909">
    <property type="entry name" value="SPERMDNBNDNG"/>
</dbReference>
<accession>A0A0B8NSC6</accession>
<dbReference type="InterPro" id="IPR006059">
    <property type="entry name" value="SBP"/>
</dbReference>
<dbReference type="GO" id="GO:0019808">
    <property type="term" value="F:polyamine binding"/>
    <property type="evidence" value="ECO:0007669"/>
    <property type="project" value="InterPro"/>
</dbReference>
<dbReference type="AlphaFoldDB" id="A0A0B8NSC6"/>
<evidence type="ECO:0000256" key="2">
    <source>
        <dbReference type="ARBA" id="ARBA00022448"/>
    </source>
</evidence>
<sequence>MTNAVRLIPTLAIAASLAAFQLSAEEITSQFEEVNAEEATENQVETLSITLYAPNNLVPVKILHQFTSETGIQVEQHVYNNVRDPRQTSEAVNSVDLVILPYSFYPGQSTIEHYFQPIQPEKLTHKQEFKQELAGTNLAPYNQYSVPLLIEGMGVATNADMLPASMVTSWSDLLDAQWSGQLMFPNDSQSMLSVALMELGYSINNASQKELNEARQWLESLASNTAFLADNDPEMHFLSGRVSIGLLTNAQAYEANIEGGNIDMVWPSEGAILDVYALSILEHSENHELAYELMNYLTRKETQLALAKHTGLTPNLEELDIDNDTLVVIPNRVIEQGQFKLTTPNNRFSYESSFRLVKNQLRLQAE</sequence>
<keyword evidence="3 5" id="KW-0732">Signal</keyword>
<feature type="signal peptide" evidence="5">
    <location>
        <begin position="1"/>
        <end position="24"/>
    </location>
</feature>
<dbReference type="GO" id="GO:0015846">
    <property type="term" value="P:polyamine transport"/>
    <property type="evidence" value="ECO:0007669"/>
    <property type="project" value="InterPro"/>
</dbReference>
<protein>
    <submittedName>
        <fullName evidence="6">Periplasmic spermidine putrescine-binding protein potD</fullName>
    </submittedName>
</protein>
<evidence type="ECO:0000256" key="4">
    <source>
        <dbReference type="ARBA" id="ARBA00022764"/>
    </source>
</evidence>
<organism evidence="6 7">
    <name type="scientific">Vibrio ishigakensis</name>
    <dbReference type="NCBI Taxonomy" id="1481914"/>
    <lineage>
        <taxon>Bacteria</taxon>
        <taxon>Pseudomonadati</taxon>
        <taxon>Pseudomonadota</taxon>
        <taxon>Gammaproteobacteria</taxon>
        <taxon>Vibrionales</taxon>
        <taxon>Vibrionaceae</taxon>
        <taxon>Vibrio</taxon>
    </lineage>
</organism>
<evidence type="ECO:0000256" key="5">
    <source>
        <dbReference type="SAM" id="SignalP"/>
    </source>
</evidence>
<evidence type="ECO:0000313" key="6">
    <source>
        <dbReference type="EMBL" id="GAM56806.1"/>
    </source>
</evidence>
<evidence type="ECO:0000313" key="7">
    <source>
        <dbReference type="Proteomes" id="UP000031671"/>
    </source>
</evidence>
<proteinExistence type="predicted"/>
<comment type="subcellular location">
    <subcellularLocation>
        <location evidence="1">Periplasm</location>
    </subcellularLocation>
</comment>
<gene>
    <name evidence="6" type="ORF">JCM19231_1093</name>
</gene>
<dbReference type="Pfam" id="PF13416">
    <property type="entry name" value="SBP_bac_8"/>
    <property type="match status" value="1"/>
</dbReference>